<evidence type="ECO:0000313" key="5">
    <source>
        <dbReference type="EMBL" id="MFD0929786.1"/>
    </source>
</evidence>
<evidence type="ECO:0000256" key="2">
    <source>
        <dbReference type="SAM" id="Phobius"/>
    </source>
</evidence>
<reference evidence="6" key="1">
    <citation type="journal article" date="2019" name="Int. J. Syst. Evol. Microbiol.">
        <title>The Global Catalogue of Microorganisms (GCM) 10K type strain sequencing project: providing services to taxonomists for standard genome sequencing and annotation.</title>
        <authorList>
            <consortium name="The Broad Institute Genomics Platform"/>
            <consortium name="The Broad Institute Genome Sequencing Center for Infectious Disease"/>
            <person name="Wu L."/>
            <person name="Ma J."/>
        </authorList>
    </citation>
    <scope>NUCLEOTIDE SEQUENCE [LARGE SCALE GENOMIC DNA]</scope>
    <source>
        <strain evidence="6">CCUG 59685</strain>
    </source>
</reference>
<dbReference type="Pfam" id="PF25989">
    <property type="entry name" value="YknX_C"/>
    <property type="match status" value="1"/>
</dbReference>
<gene>
    <name evidence="5" type="ORF">ACFQ1T_08345</name>
</gene>
<dbReference type="Gene3D" id="1.10.287.470">
    <property type="entry name" value="Helix hairpin bin"/>
    <property type="match status" value="1"/>
</dbReference>
<evidence type="ECO:0000313" key="6">
    <source>
        <dbReference type="Proteomes" id="UP001597106"/>
    </source>
</evidence>
<comment type="caution">
    <text evidence="5">The sequence shown here is derived from an EMBL/GenBank/DDBJ whole genome shotgun (WGS) entry which is preliminary data.</text>
</comment>
<keyword evidence="2" id="KW-0812">Transmembrane</keyword>
<dbReference type="RefSeq" id="WP_313988260.1">
    <property type="nucleotide sequence ID" value="NZ_JBHTJW010000002.1"/>
</dbReference>
<feature type="domain" description="YknX-like C-terminal permuted SH3-like" evidence="4">
    <location>
        <begin position="328"/>
        <end position="395"/>
    </location>
</feature>
<keyword evidence="6" id="KW-1185">Reference proteome</keyword>
<dbReference type="Gene3D" id="2.40.420.20">
    <property type="match status" value="1"/>
</dbReference>
<dbReference type="PANTHER" id="PTHR30469">
    <property type="entry name" value="MULTIDRUG RESISTANCE PROTEIN MDTA"/>
    <property type="match status" value="1"/>
</dbReference>
<dbReference type="Gene3D" id="2.40.30.170">
    <property type="match status" value="1"/>
</dbReference>
<accession>A0ABW3GM30</accession>
<dbReference type="NCBIfam" id="TIGR01730">
    <property type="entry name" value="RND_mfp"/>
    <property type="match status" value="1"/>
</dbReference>
<dbReference type="Pfam" id="PF25917">
    <property type="entry name" value="BSH_RND"/>
    <property type="match status" value="1"/>
</dbReference>
<feature type="transmembrane region" description="Helical" evidence="2">
    <location>
        <begin position="12"/>
        <end position="33"/>
    </location>
</feature>
<dbReference type="InterPro" id="IPR058625">
    <property type="entry name" value="MdtA-like_BSH"/>
</dbReference>
<feature type="domain" description="Multidrug resistance protein MdtA-like barrel-sandwich hybrid" evidence="3">
    <location>
        <begin position="83"/>
        <end position="242"/>
    </location>
</feature>
<proteinExistence type="inferred from homology"/>
<name>A0ABW3GM30_9PROT</name>
<keyword evidence="2" id="KW-0472">Membrane</keyword>
<sequence>MNNRLIDQLPLFLRTRMALAIVVLTSILMVWHFSTHSESARPSNAGLTVTAITVENKPLNSTLELFGKVVAQEQVPVYADMMQGRITKVLVDEGDHVKAGQQLAVVDTQLAKVQRVQSLASKQRAIVAFSEAEAALDDAKKTLDQARTERVRGEKVAEDGLISKELLEQRIQTEQAAESKLNTARNRLRMALSDLLSANAQVDEADLKIKQAELVAPVSGLVIQRNAVVGQLLSQTNQSQFLLAKDGTLEVDIETSVEVAASLTHGMPVQVKIKDAERSYAGHIRKKGIMVHDENQMLHLKVAFSKAPALSPGQAATVLVTLPQRNAIRVPDSAIAVEGDQYYVYSVEQGHAKRIAVTIGQRLDGEVEILSGVSPGMRLIDKFAGFIREGEPVNVIAAVH</sequence>
<evidence type="ECO:0000259" key="4">
    <source>
        <dbReference type="Pfam" id="PF25989"/>
    </source>
</evidence>
<dbReference type="InterPro" id="IPR058637">
    <property type="entry name" value="YknX-like_C"/>
</dbReference>
<evidence type="ECO:0000256" key="1">
    <source>
        <dbReference type="ARBA" id="ARBA00009477"/>
    </source>
</evidence>
<evidence type="ECO:0000259" key="3">
    <source>
        <dbReference type="Pfam" id="PF25917"/>
    </source>
</evidence>
<organism evidence="5 6">
    <name type="scientific">Methylophilus glucosoxydans</name>
    <dbReference type="NCBI Taxonomy" id="752553"/>
    <lineage>
        <taxon>Bacteria</taxon>
        <taxon>Pseudomonadati</taxon>
        <taxon>Pseudomonadota</taxon>
        <taxon>Betaproteobacteria</taxon>
        <taxon>Nitrosomonadales</taxon>
        <taxon>Methylophilaceae</taxon>
        <taxon>Methylophilus</taxon>
    </lineage>
</organism>
<dbReference type="InterPro" id="IPR006143">
    <property type="entry name" value="RND_pump_MFP"/>
</dbReference>
<dbReference type="Gene3D" id="2.40.50.100">
    <property type="match status" value="1"/>
</dbReference>
<dbReference type="Proteomes" id="UP001597106">
    <property type="component" value="Unassembled WGS sequence"/>
</dbReference>
<dbReference type="EMBL" id="JBHTJW010000002">
    <property type="protein sequence ID" value="MFD0929786.1"/>
    <property type="molecule type" value="Genomic_DNA"/>
</dbReference>
<dbReference type="SUPFAM" id="SSF111369">
    <property type="entry name" value="HlyD-like secretion proteins"/>
    <property type="match status" value="1"/>
</dbReference>
<comment type="similarity">
    <text evidence="1">Belongs to the membrane fusion protein (MFP) (TC 8.A.1) family.</text>
</comment>
<keyword evidence="2" id="KW-1133">Transmembrane helix</keyword>
<protein>
    <submittedName>
        <fullName evidence="5">Efflux RND transporter periplasmic adaptor subunit</fullName>
    </submittedName>
</protein>
<dbReference type="PANTHER" id="PTHR30469:SF15">
    <property type="entry name" value="HLYD FAMILY OF SECRETION PROTEINS"/>
    <property type="match status" value="1"/>
</dbReference>